<accession>A0A3S5A9I8</accession>
<dbReference type="AlphaFoldDB" id="A0A3S5A9I8"/>
<name>A0A3S5A9I8_9PLAT</name>
<proteinExistence type="predicted"/>
<dbReference type="EMBL" id="CAAALY010024034">
    <property type="protein sequence ID" value="VEL15277.1"/>
    <property type="molecule type" value="Genomic_DNA"/>
</dbReference>
<sequence length="104" mass="11650">MPHGRRLGLVRTLMEIRPPLVWTEAGDRPCYAEQLFSVLNCGTFRFPLPTDTQSATFLVSLRSLISRPTHRCLIHKPPAVVKANKGLEPLPSVGVFLASQRSWL</sequence>
<reference evidence="1" key="1">
    <citation type="submission" date="2018-11" db="EMBL/GenBank/DDBJ databases">
        <authorList>
            <consortium name="Pathogen Informatics"/>
        </authorList>
    </citation>
    <scope>NUCLEOTIDE SEQUENCE</scope>
</reference>
<protein>
    <submittedName>
        <fullName evidence="1">Uncharacterized protein</fullName>
    </submittedName>
</protein>
<keyword evidence="2" id="KW-1185">Reference proteome</keyword>
<gene>
    <name evidence="1" type="ORF">PXEA_LOCUS8717</name>
</gene>
<comment type="caution">
    <text evidence="1">The sequence shown here is derived from an EMBL/GenBank/DDBJ whole genome shotgun (WGS) entry which is preliminary data.</text>
</comment>
<evidence type="ECO:0000313" key="2">
    <source>
        <dbReference type="Proteomes" id="UP000784294"/>
    </source>
</evidence>
<dbReference type="Proteomes" id="UP000784294">
    <property type="component" value="Unassembled WGS sequence"/>
</dbReference>
<organism evidence="1 2">
    <name type="scientific">Protopolystoma xenopodis</name>
    <dbReference type="NCBI Taxonomy" id="117903"/>
    <lineage>
        <taxon>Eukaryota</taxon>
        <taxon>Metazoa</taxon>
        <taxon>Spiralia</taxon>
        <taxon>Lophotrochozoa</taxon>
        <taxon>Platyhelminthes</taxon>
        <taxon>Monogenea</taxon>
        <taxon>Polyopisthocotylea</taxon>
        <taxon>Polystomatidea</taxon>
        <taxon>Polystomatidae</taxon>
        <taxon>Protopolystoma</taxon>
    </lineage>
</organism>
<evidence type="ECO:0000313" key="1">
    <source>
        <dbReference type="EMBL" id="VEL15277.1"/>
    </source>
</evidence>